<proteinExistence type="predicted"/>
<keyword evidence="2" id="KW-0472">Membrane</keyword>
<feature type="region of interest" description="Disordered" evidence="1">
    <location>
        <begin position="80"/>
        <end position="103"/>
    </location>
</feature>
<feature type="transmembrane region" description="Helical" evidence="2">
    <location>
        <begin position="406"/>
        <end position="424"/>
    </location>
</feature>
<protein>
    <submittedName>
        <fullName evidence="3">Uncharacterized protein</fullName>
    </submittedName>
</protein>
<evidence type="ECO:0000313" key="3">
    <source>
        <dbReference type="EMBL" id="CAK0821299.1"/>
    </source>
</evidence>
<feature type="region of interest" description="Disordered" evidence="1">
    <location>
        <begin position="1"/>
        <end position="39"/>
    </location>
</feature>
<comment type="caution">
    <text evidence="3">The sequence shown here is derived from an EMBL/GenBank/DDBJ whole genome shotgun (WGS) entry which is preliminary data.</text>
</comment>
<feature type="compositionally biased region" description="Basic and acidic residues" evidence="1">
    <location>
        <begin position="27"/>
        <end position="39"/>
    </location>
</feature>
<name>A0ABN9RQH3_9DINO</name>
<feature type="region of interest" description="Disordered" evidence="1">
    <location>
        <begin position="305"/>
        <end position="380"/>
    </location>
</feature>
<dbReference type="EMBL" id="CAUYUJ010007591">
    <property type="protein sequence ID" value="CAK0821299.1"/>
    <property type="molecule type" value="Genomic_DNA"/>
</dbReference>
<feature type="non-terminal residue" evidence="3">
    <location>
        <position position="1"/>
    </location>
</feature>
<evidence type="ECO:0000313" key="4">
    <source>
        <dbReference type="Proteomes" id="UP001189429"/>
    </source>
</evidence>
<evidence type="ECO:0000256" key="2">
    <source>
        <dbReference type="SAM" id="Phobius"/>
    </source>
</evidence>
<reference evidence="3" key="1">
    <citation type="submission" date="2023-10" db="EMBL/GenBank/DDBJ databases">
        <authorList>
            <person name="Chen Y."/>
            <person name="Shah S."/>
            <person name="Dougan E. K."/>
            <person name="Thang M."/>
            <person name="Chan C."/>
        </authorList>
    </citation>
    <scope>NUCLEOTIDE SEQUENCE [LARGE SCALE GENOMIC DNA]</scope>
</reference>
<keyword evidence="4" id="KW-1185">Reference proteome</keyword>
<keyword evidence="2" id="KW-1133">Transmembrane helix</keyword>
<organism evidence="3 4">
    <name type="scientific">Prorocentrum cordatum</name>
    <dbReference type="NCBI Taxonomy" id="2364126"/>
    <lineage>
        <taxon>Eukaryota</taxon>
        <taxon>Sar</taxon>
        <taxon>Alveolata</taxon>
        <taxon>Dinophyceae</taxon>
        <taxon>Prorocentrales</taxon>
        <taxon>Prorocentraceae</taxon>
        <taxon>Prorocentrum</taxon>
    </lineage>
</organism>
<feature type="compositionally biased region" description="Basic residues" evidence="1">
    <location>
        <begin position="15"/>
        <end position="25"/>
    </location>
</feature>
<dbReference type="Proteomes" id="UP001189429">
    <property type="component" value="Unassembled WGS sequence"/>
</dbReference>
<accession>A0ABN9RQH3</accession>
<feature type="region of interest" description="Disordered" evidence="1">
    <location>
        <begin position="240"/>
        <end position="291"/>
    </location>
</feature>
<feature type="compositionally biased region" description="Low complexity" evidence="1">
    <location>
        <begin position="305"/>
        <end position="366"/>
    </location>
</feature>
<evidence type="ECO:0000256" key="1">
    <source>
        <dbReference type="SAM" id="MobiDB-lite"/>
    </source>
</evidence>
<keyword evidence="2" id="KW-0812">Transmembrane</keyword>
<sequence length="454" mass="44455">RARLEPLPAPGLSRWRPRPGLRARVGRGPDEDQSAPERSRAMRWARLALLLGTRCGLGGADAPSPGQRCNQARGGCRPLHGAAARPEAEPPPPARGRRLSATRAAPQIADESCLVVSDSSGGLYMLGVGQNVSLSPDQVSTSQGGSRKGWALVTIDGSTLECRDTRNASAEDACAEYLGSQGCGWTKNYGCPGQAKGASGDAEDDGSVGYLCCCTKEAWKQEPGTEAATQLQVDATVGAGTAAAPDTTPGATTTAADADAATAETTTGSDSTSAATTASAASTAPDTSSSSAAAPADAAAVSTTVGAGSTAPDTTAAASSSNSSSSSGSSSGSTAAAADAAAGGTTAGTGSTAPDTTTGAGTTAADAEADTTADGTEDELEGKALMFGGAVVGRRGRAGAWGAGPAGWASLAGAALLAAALAVVRGRRAPAERYAALDEANVAMLQAGSSDDGF</sequence>
<gene>
    <name evidence="3" type="ORF">PCOR1329_LOCUS22655</name>
</gene>
<feature type="compositionally biased region" description="Acidic residues" evidence="1">
    <location>
        <begin position="367"/>
        <end position="380"/>
    </location>
</feature>